<name>A0ABY6B230_9BURK</name>
<dbReference type="SUPFAM" id="SSF53448">
    <property type="entry name" value="Nucleotide-diphospho-sugar transferases"/>
    <property type="match status" value="1"/>
</dbReference>
<proteinExistence type="predicted"/>
<evidence type="ECO:0000313" key="4">
    <source>
        <dbReference type="EMBL" id="UXH78034.1"/>
    </source>
</evidence>
<evidence type="ECO:0000256" key="2">
    <source>
        <dbReference type="ARBA" id="ARBA00022695"/>
    </source>
</evidence>
<dbReference type="Proteomes" id="UP001064933">
    <property type="component" value="Chromosome"/>
</dbReference>
<dbReference type="InterPro" id="IPR054790">
    <property type="entry name" value="MurU"/>
</dbReference>
<gene>
    <name evidence="4" type="ORF">N4261_24260</name>
</gene>
<dbReference type="CDD" id="cd06422">
    <property type="entry name" value="NTP_transferase_like_1"/>
    <property type="match status" value="1"/>
</dbReference>
<dbReference type="Pfam" id="PF00483">
    <property type="entry name" value="NTP_transferase"/>
    <property type="match status" value="1"/>
</dbReference>
<protein>
    <submittedName>
        <fullName evidence="4">Nucleotidyltransferase family protein</fullName>
    </submittedName>
</protein>
<dbReference type="PANTHER" id="PTHR43584">
    <property type="entry name" value="NUCLEOTIDYL TRANSFERASE"/>
    <property type="match status" value="1"/>
</dbReference>
<dbReference type="NCBIfam" id="NF045761">
    <property type="entry name" value="NAMPUrTaseMurU"/>
    <property type="match status" value="1"/>
</dbReference>
<dbReference type="InterPro" id="IPR050065">
    <property type="entry name" value="GlmU-like"/>
</dbReference>
<keyword evidence="1" id="KW-0808">Transferase</keyword>
<evidence type="ECO:0000256" key="1">
    <source>
        <dbReference type="ARBA" id="ARBA00022679"/>
    </source>
</evidence>
<feature type="domain" description="Nucleotidyl transferase" evidence="3">
    <location>
        <begin position="5"/>
        <end position="156"/>
    </location>
</feature>
<keyword evidence="2" id="KW-0548">Nucleotidyltransferase</keyword>
<dbReference type="PANTHER" id="PTHR43584:SF8">
    <property type="entry name" value="N-ACETYLMURAMATE ALPHA-1-PHOSPHATE URIDYLYLTRANSFERASE"/>
    <property type="match status" value="1"/>
</dbReference>
<dbReference type="InterPro" id="IPR029044">
    <property type="entry name" value="Nucleotide-diphossugar_trans"/>
</dbReference>
<sequence>MTMRAMILAAGRGERMRPLTDHTPKPLLKVRGKPLIEWHIEAFAAAGIHDIVINTAWLAEQFEATLGDGARFGVRLHYSHEGQRYGQALETGGGIATALDLLCADGDDCFWAVSADIFIPDFCFDASIAATFAASPQLAHLWFVPPQPRHPVGDFGIDPQGFATLDGELQVYSNIGLYRRAFFDGVPAGQHQRIRLSLDRAIRARAVTAELYEGAWANVGSPEQLGLLNHTS</sequence>
<evidence type="ECO:0000259" key="3">
    <source>
        <dbReference type="Pfam" id="PF00483"/>
    </source>
</evidence>
<reference evidence="4" key="1">
    <citation type="submission" date="2022-10" db="EMBL/GenBank/DDBJ databases">
        <title>Characterization and whole genome sequencing of a new Roseateles species, isolated from fresh water.</title>
        <authorList>
            <person name="Guliayeva D.Y."/>
            <person name="Akhremchuk A.E."/>
            <person name="Sikolenko M.A."/>
            <person name="Valentovich L.N."/>
            <person name="Sidarenka A.V."/>
        </authorList>
    </citation>
    <scope>NUCLEOTIDE SEQUENCE</scope>
    <source>
        <strain evidence="4">BIM B-1768</strain>
    </source>
</reference>
<dbReference type="InterPro" id="IPR005835">
    <property type="entry name" value="NTP_transferase_dom"/>
</dbReference>
<dbReference type="EMBL" id="CP104562">
    <property type="protein sequence ID" value="UXH78034.1"/>
    <property type="molecule type" value="Genomic_DNA"/>
</dbReference>
<dbReference type="Gene3D" id="3.90.550.10">
    <property type="entry name" value="Spore Coat Polysaccharide Biosynthesis Protein SpsA, Chain A"/>
    <property type="match status" value="1"/>
</dbReference>
<keyword evidence="5" id="KW-1185">Reference proteome</keyword>
<evidence type="ECO:0000313" key="5">
    <source>
        <dbReference type="Proteomes" id="UP001064933"/>
    </source>
</evidence>
<accession>A0ABY6B230</accession>
<organism evidence="4 5">
    <name type="scientific">Roseateles amylovorans</name>
    <dbReference type="NCBI Taxonomy" id="2978473"/>
    <lineage>
        <taxon>Bacteria</taxon>
        <taxon>Pseudomonadati</taxon>
        <taxon>Pseudomonadota</taxon>
        <taxon>Betaproteobacteria</taxon>
        <taxon>Burkholderiales</taxon>
        <taxon>Sphaerotilaceae</taxon>
        <taxon>Roseateles</taxon>
    </lineage>
</organism>